<dbReference type="Proteomes" id="UP001642409">
    <property type="component" value="Unassembled WGS sequence"/>
</dbReference>
<dbReference type="EMBL" id="CAXDID020000011">
    <property type="protein sequence ID" value="CAL5979505.1"/>
    <property type="molecule type" value="Genomic_DNA"/>
</dbReference>
<organism evidence="2 3">
    <name type="scientific">Hexamita inflata</name>
    <dbReference type="NCBI Taxonomy" id="28002"/>
    <lineage>
        <taxon>Eukaryota</taxon>
        <taxon>Metamonada</taxon>
        <taxon>Diplomonadida</taxon>
        <taxon>Hexamitidae</taxon>
        <taxon>Hexamitinae</taxon>
        <taxon>Hexamita</taxon>
    </lineage>
</organism>
<feature type="compositionally biased region" description="Pro residues" evidence="1">
    <location>
        <begin position="1"/>
        <end position="15"/>
    </location>
</feature>
<name>A0ABP1GY73_9EUKA</name>
<evidence type="ECO:0000313" key="2">
    <source>
        <dbReference type="EMBL" id="CAL5979505.1"/>
    </source>
</evidence>
<evidence type="ECO:0000313" key="3">
    <source>
        <dbReference type="Proteomes" id="UP001642409"/>
    </source>
</evidence>
<proteinExistence type="predicted"/>
<gene>
    <name evidence="2" type="ORF">HINF_LOCUS5652</name>
</gene>
<accession>A0ABP1GY73</accession>
<keyword evidence="3" id="KW-1185">Reference proteome</keyword>
<reference evidence="2 3" key="1">
    <citation type="submission" date="2024-07" db="EMBL/GenBank/DDBJ databases">
        <authorList>
            <person name="Akdeniz Z."/>
        </authorList>
    </citation>
    <scope>NUCLEOTIDE SEQUENCE [LARGE SCALE GENOMIC DNA]</scope>
</reference>
<feature type="region of interest" description="Disordered" evidence="1">
    <location>
        <begin position="1"/>
        <end position="22"/>
    </location>
</feature>
<protein>
    <submittedName>
        <fullName evidence="2">Hypothetical_protein</fullName>
    </submittedName>
</protein>
<comment type="caution">
    <text evidence="2">The sequence shown here is derived from an EMBL/GenBank/DDBJ whole genome shotgun (WGS) entry which is preliminary data.</text>
</comment>
<evidence type="ECO:0000256" key="1">
    <source>
        <dbReference type="SAM" id="MobiDB-lite"/>
    </source>
</evidence>
<sequence>MDQQPQPAPLKPPTSPNASKPIPNSLLINQEFLNGELINTLSSDGTPINFKCKHKHKQIFTRTQYKQRMVNALLSFVANDPEKVKQIAQFNDEQICEVIDSIGKHFWTAVSLLNPDISVVEFKHYYLSNFKGK</sequence>